<proteinExistence type="predicted"/>
<dbReference type="InterPro" id="IPR017850">
    <property type="entry name" value="Alkaline_phosphatase_core_sf"/>
</dbReference>
<feature type="region of interest" description="Disordered" evidence="3">
    <location>
        <begin position="1"/>
        <end position="32"/>
    </location>
</feature>
<dbReference type="PANTHER" id="PTHR31956:SF8">
    <property type="entry name" value="ACID PHOSPHATASE PHOA (AFU_ORTHOLOGUE AFUA_1G03570)"/>
    <property type="match status" value="1"/>
</dbReference>
<evidence type="ECO:0000256" key="3">
    <source>
        <dbReference type="SAM" id="MobiDB-lite"/>
    </source>
</evidence>
<dbReference type="InterPro" id="IPR007312">
    <property type="entry name" value="Phosphoesterase"/>
</dbReference>
<dbReference type="EMBL" id="WRPP01000001">
    <property type="protein sequence ID" value="MVU76516.1"/>
    <property type="molecule type" value="Genomic_DNA"/>
</dbReference>
<dbReference type="PANTHER" id="PTHR31956">
    <property type="entry name" value="NON-SPECIFIC PHOSPHOLIPASE C4-RELATED"/>
    <property type="match status" value="1"/>
</dbReference>
<evidence type="ECO:0000313" key="5">
    <source>
        <dbReference type="Proteomes" id="UP000466794"/>
    </source>
</evidence>
<evidence type="ECO:0000313" key="4">
    <source>
        <dbReference type="EMBL" id="MVU76516.1"/>
    </source>
</evidence>
<keyword evidence="1" id="KW-0378">Hydrolase</keyword>
<sequence length="480" mass="51130">MSVGHRVERPRAQCSSHGRTLPHRRPAAARTQNGHFSHAWSAMVLQPRIWPPPVCILFGLLAMIVRNRLRSCTGNFDRSGSTHMASASLGRKIAVSVAATVSAFSGLVGATASADPGHGQGAAPEHIFYIMMENQGDDDILGNTADAPFINQLANDYGVSTGFHGVTHPSLPNYLSMFSGDFQGIWDDCKAGADSKCAPEEFVPNSGDGTSGAALTPEQITSATNKPHMFAGKNLVDELEGKGKSWKAYMGAMPSAGFAGATAPIGDTGVSLYAQKHNPFMYFSDVTSDNARLQKVVPFENNFDADLKSGNVPAFTWISPDLCQDMHGMSASNAAKINQPKCAYPDSGVSHGPIQTGDAYLKDTITKIMNSDTWKKTRSSIVVAWDENDYSGFSGGPGSPVGANGVVLGGGDAPLLVINSDKVHKEKGEPGKPAPHHKVSTDVTDHYSVLSSIEHLWDLGCLANTCQHKAPESFKDLFEN</sequence>
<comment type="caution">
    <text evidence="4">The sequence shown here is derived from an EMBL/GenBank/DDBJ whole genome shotgun (WGS) entry which is preliminary data.</text>
</comment>
<dbReference type="GO" id="GO:0009395">
    <property type="term" value="P:phospholipid catabolic process"/>
    <property type="evidence" value="ECO:0007669"/>
    <property type="project" value="TreeGrafter"/>
</dbReference>
<protein>
    <recommendedName>
        <fullName evidence="6">Phosphoesterase</fullName>
    </recommendedName>
</protein>
<dbReference type="Proteomes" id="UP000466794">
    <property type="component" value="Unassembled WGS sequence"/>
</dbReference>
<name>A0A7K1UQ98_9NOCA</name>
<feature type="compositionally biased region" description="Basic and acidic residues" evidence="3">
    <location>
        <begin position="1"/>
        <end position="11"/>
    </location>
</feature>
<evidence type="ECO:0000256" key="1">
    <source>
        <dbReference type="ARBA" id="ARBA00022801"/>
    </source>
</evidence>
<accession>A0A7K1UQ98</accession>
<gene>
    <name evidence="4" type="ORF">GPX89_04575</name>
</gene>
<keyword evidence="2" id="KW-0843">Virulence</keyword>
<dbReference type="GO" id="GO:0016788">
    <property type="term" value="F:hydrolase activity, acting on ester bonds"/>
    <property type="evidence" value="ECO:0007669"/>
    <property type="project" value="InterPro"/>
</dbReference>
<evidence type="ECO:0000256" key="2">
    <source>
        <dbReference type="ARBA" id="ARBA00023026"/>
    </source>
</evidence>
<dbReference type="Pfam" id="PF04185">
    <property type="entry name" value="Phosphoesterase"/>
    <property type="match status" value="1"/>
</dbReference>
<keyword evidence="5" id="KW-1185">Reference proteome</keyword>
<reference evidence="4 5" key="1">
    <citation type="submission" date="2019-12" db="EMBL/GenBank/DDBJ databases">
        <title>Nocardia sp. nov. ET3-3 isolated from soil.</title>
        <authorList>
            <person name="Kanchanasin P."/>
            <person name="Tanasupawat S."/>
            <person name="Yuki M."/>
            <person name="Kudo T."/>
        </authorList>
    </citation>
    <scope>NUCLEOTIDE SEQUENCE [LARGE SCALE GENOMIC DNA]</scope>
    <source>
        <strain evidence="4 5">ET3-3</strain>
    </source>
</reference>
<organism evidence="4 5">
    <name type="scientific">Nocardia terrae</name>
    <dbReference type="NCBI Taxonomy" id="2675851"/>
    <lineage>
        <taxon>Bacteria</taxon>
        <taxon>Bacillati</taxon>
        <taxon>Actinomycetota</taxon>
        <taxon>Actinomycetes</taxon>
        <taxon>Mycobacteriales</taxon>
        <taxon>Nocardiaceae</taxon>
        <taxon>Nocardia</taxon>
    </lineage>
</organism>
<dbReference type="AlphaFoldDB" id="A0A7K1UQ98"/>
<dbReference type="Gene3D" id="3.40.720.10">
    <property type="entry name" value="Alkaline Phosphatase, subunit A"/>
    <property type="match status" value="1"/>
</dbReference>
<evidence type="ECO:0008006" key="6">
    <source>
        <dbReference type="Google" id="ProtNLM"/>
    </source>
</evidence>